<comment type="pathway">
    <text evidence="2">Cofactor biosynthesis; thiamine diphosphate biosynthesis; thiamine diphosphate from thiamine phosphate: step 1/1.</text>
</comment>
<dbReference type="GO" id="GO:0009030">
    <property type="term" value="F:thiamine-phosphate kinase activity"/>
    <property type="evidence" value="ECO:0007669"/>
    <property type="project" value="UniProtKB-UniRule"/>
</dbReference>
<dbReference type="InterPro" id="IPR036676">
    <property type="entry name" value="PurM-like_C_sf"/>
</dbReference>
<dbReference type="InterPro" id="IPR036921">
    <property type="entry name" value="PurM-like_N_sf"/>
</dbReference>
<feature type="binding site" evidence="2">
    <location>
        <position position="31"/>
    </location>
    <ligand>
        <name>Mg(2+)</name>
        <dbReference type="ChEBI" id="CHEBI:18420"/>
        <label>3</label>
    </ligand>
</feature>
<dbReference type="Pfam" id="PF02769">
    <property type="entry name" value="AIRS_C"/>
    <property type="match status" value="1"/>
</dbReference>
<dbReference type="PANTHER" id="PTHR30270:SF0">
    <property type="entry name" value="THIAMINE-MONOPHOSPHATE KINASE"/>
    <property type="match status" value="1"/>
</dbReference>
<dbReference type="SUPFAM" id="SSF56042">
    <property type="entry name" value="PurM C-terminal domain-like"/>
    <property type="match status" value="1"/>
</dbReference>
<evidence type="ECO:0000256" key="2">
    <source>
        <dbReference type="HAMAP-Rule" id="MF_02128"/>
    </source>
</evidence>
<accession>A0A1L8CN39</accession>
<feature type="binding site" evidence="2">
    <location>
        <begin position="120"/>
        <end position="121"/>
    </location>
    <ligand>
        <name>ATP</name>
        <dbReference type="ChEBI" id="CHEBI:30616"/>
    </ligand>
</feature>
<evidence type="ECO:0000259" key="3">
    <source>
        <dbReference type="Pfam" id="PF00586"/>
    </source>
</evidence>
<evidence type="ECO:0000256" key="1">
    <source>
        <dbReference type="ARBA" id="ARBA00022977"/>
    </source>
</evidence>
<evidence type="ECO:0000313" key="5">
    <source>
        <dbReference type="EMBL" id="GAV20313.1"/>
    </source>
</evidence>
<feature type="binding site" evidence="2">
    <location>
        <position position="306"/>
    </location>
    <ligand>
        <name>substrate</name>
    </ligand>
</feature>
<protein>
    <recommendedName>
        <fullName evidence="2">Thiamine-monophosphate kinase</fullName>
        <shortName evidence="2">TMP kinase</shortName>
        <shortName evidence="2">Thiamine-phosphate kinase</shortName>
        <ecNumber evidence="2">2.7.4.16</ecNumber>
    </recommendedName>
</protein>
<dbReference type="Gene3D" id="3.30.1330.10">
    <property type="entry name" value="PurM-like, N-terminal domain"/>
    <property type="match status" value="1"/>
</dbReference>
<comment type="caution">
    <text evidence="2">Lacks conserved residue(s) required for the propagation of feature annotation.</text>
</comment>
<feature type="binding site" evidence="2">
    <location>
        <position position="48"/>
    </location>
    <ligand>
        <name>Mg(2+)</name>
        <dbReference type="ChEBI" id="CHEBI:18420"/>
        <label>2</label>
    </ligand>
</feature>
<dbReference type="PANTHER" id="PTHR30270">
    <property type="entry name" value="THIAMINE-MONOPHOSPHATE KINASE"/>
    <property type="match status" value="1"/>
</dbReference>
<dbReference type="HAMAP" id="MF_02128">
    <property type="entry name" value="TMP_kinase"/>
    <property type="match status" value="1"/>
</dbReference>
<dbReference type="InterPro" id="IPR006283">
    <property type="entry name" value="ThiL-like"/>
</dbReference>
<proteinExistence type="inferred from homology"/>
<feature type="binding site" evidence="2">
    <location>
        <position position="47"/>
    </location>
    <ligand>
        <name>Mg(2+)</name>
        <dbReference type="ChEBI" id="CHEBI:18420"/>
        <label>1</label>
    </ligand>
</feature>
<comment type="catalytic activity">
    <reaction evidence="2">
        <text>thiamine phosphate + ATP = thiamine diphosphate + ADP</text>
        <dbReference type="Rhea" id="RHEA:15913"/>
        <dbReference type="ChEBI" id="CHEBI:30616"/>
        <dbReference type="ChEBI" id="CHEBI:37575"/>
        <dbReference type="ChEBI" id="CHEBI:58937"/>
        <dbReference type="ChEBI" id="CHEBI:456216"/>
        <dbReference type="EC" id="2.7.4.16"/>
    </reaction>
</comment>
<keyword evidence="2 5" id="KW-0808">Transferase</keyword>
<feature type="binding site" evidence="2">
    <location>
        <position position="121"/>
    </location>
    <ligand>
        <name>Mg(2+)</name>
        <dbReference type="ChEBI" id="CHEBI:18420"/>
        <label>1</label>
    </ligand>
</feature>
<dbReference type="UniPathway" id="UPA00060">
    <property type="reaction ID" value="UER00142"/>
</dbReference>
<dbReference type="STRING" id="1921010.MMIC_P1278"/>
<evidence type="ECO:0000313" key="6">
    <source>
        <dbReference type="Proteomes" id="UP000231632"/>
    </source>
</evidence>
<keyword evidence="2" id="KW-0479">Metal-binding</keyword>
<dbReference type="AlphaFoldDB" id="A0A1L8CN39"/>
<dbReference type="Gene3D" id="3.90.650.10">
    <property type="entry name" value="PurM-like C-terminal domain"/>
    <property type="match status" value="1"/>
</dbReference>
<feature type="binding site" evidence="2">
    <location>
        <position position="31"/>
    </location>
    <ligand>
        <name>Mg(2+)</name>
        <dbReference type="ChEBI" id="CHEBI:18420"/>
        <label>4</label>
    </ligand>
</feature>
<feature type="binding site" evidence="2">
    <location>
        <position position="209"/>
    </location>
    <ligand>
        <name>ATP</name>
        <dbReference type="ChEBI" id="CHEBI:30616"/>
    </ligand>
</feature>
<keyword evidence="2 5" id="KW-0418">Kinase</keyword>
<feature type="binding site" evidence="2">
    <location>
        <position position="55"/>
    </location>
    <ligand>
        <name>substrate</name>
    </ligand>
</feature>
<keyword evidence="2" id="KW-0067">ATP-binding</keyword>
<dbReference type="EMBL" id="BDFD01000009">
    <property type="protein sequence ID" value="GAV20313.1"/>
    <property type="molecule type" value="Genomic_DNA"/>
</dbReference>
<dbReference type="GO" id="GO:0005524">
    <property type="term" value="F:ATP binding"/>
    <property type="evidence" value="ECO:0007669"/>
    <property type="project" value="UniProtKB-UniRule"/>
</dbReference>
<name>A0A1L8CN39_9PROT</name>
<feature type="binding site" evidence="2">
    <location>
        <position position="76"/>
    </location>
    <ligand>
        <name>Mg(2+)</name>
        <dbReference type="ChEBI" id="CHEBI:18420"/>
        <label>4</label>
    </ligand>
</feature>
<dbReference type="Proteomes" id="UP000231632">
    <property type="component" value="Unassembled WGS sequence"/>
</dbReference>
<reference evidence="5 6" key="1">
    <citation type="journal article" date="2017" name="Arch. Microbiol.">
        <title>Mariprofundus micogutta sp. nov., a novel iron-oxidizing zetaproteobacterium isolated from a deep-sea hydrothermal field at the Bayonnaise knoll of the Izu-Ogasawara arc, and a description of Mariprofundales ord. nov. and Zetaproteobacteria classis nov.</title>
        <authorList>
            <person name="Makita H."/>
            <person name="Tanaka E."/>
            <person name="Mitsunobu S."/>
            <person name="Miyazaki M."/>
            <person name="Nunoura T."/>
            <person name="Uematsu K."/>
            <person name="Takaki Y."/>
            <person name="Nishi S."/>
            <person name="Shimamura S."/>
            <person name="Takai K."/>
        </authorList>
    </citation>
    <scope>NUCLEOTIDE SEQUENCE [LARGE SCALE GENOMIC DNA]</scope>
    <source>
        <strain evidence="5 6">ET2</strain>
    </source>
</reference>
<evidence type="ECO:0000259" key="4">
    <source>
        <dbReference type="Pfam" id="PF02769"/>
    </source>
</evidence>
<gene>
    <name evidence="2" type="primary">thiL</name>
    <name evidence="5" type="ORF">MMIC_P1278</name>
</gene>
<dbReference type="NCBIfam" id="TIGR01379">
    <property type="entry name" value="thiL"/>
    <property type="match status" value="1"/>
</dbReference>
<comment type="caution">
    <text evidence="5">The sequence shown here is derived from an EMBL/GenBank/DDBJ whole genome shotgun (WGS) entry which is preliminary data.</text>
</comment>
<comment type="similarity">
    <text evidence="2">Belongs to the thiamine-monophosphate kinase family.</text>
</comment>
<dbReference type="OrthoDB" id="5290200at2"/>
<dbReference type="PIRSF" id="PIRSF005303">
    <property type="entry name" value="Thiam_monoph_kin"/>
    <property type="match status" value="1"/>
</dbReference>
<keyword evidence="6" id="KW-1185">Reference proteome</keyword>
<keyword evidence="2" id="KW-0547">Nucleotide-binding</keyword>
<dbReference type="InterPro" id="IPR016188">
    <property type="entry name" value="PurM-like_N"/>
</dbReference>
<sequence length="310" mass="33137">MSDNEFSLIDKHFKGKGGHSHPFTRLAIGDDASVHGLKDGMELVVSTDSSVENVHWPHDMSLDLAADRSVCAALSDLAAMGAEAIAVWVNVMAKDKHAVKAMAKGVSRSLRRYNVELVGGDTCRSATNALSVTVAGQLPAGTAMCRNTALADDNVWLAGRVGFHALGLKQWMSGDKHGEFVHHINEITPRLAAGVHLREMGVRCCLDVSDGLLQDARHLADASGVGMDIEVTQVPEWLHLCHQVAGCEPAFEAVVHGGEDYALLFTAPASMVIPNALAVKIGTCRAGTGVHLYRDGVLCSVKKQGYLHFE</sequence>
<comment type="miscellaneous">
    <text evidence="2">Reaction mechanism of ThiL seems to utilize a direct, inline transfer of the gamma-phosphate of ATP to TMP rather than a phosphorylated enzyme intermediate.</text>
</comment>
<keyword evidence="1 2" id="KW-0784">Thiamine biosynthesis</keyword>
<keyword evidence="2" id="KW-0460">Magnesium</keyword>
<feature type="binding site" evidence="2">
    <location>
        <position position="207"/>
    </location>
    <ligand>
        <name>Mg(2+)</name>
        <dbReference type="ChEBI" id="CHEBI:18420"/>
        <label>3</label>
    </ligand>
</feature>
<dbReference type="SUPFAM" id="SSF55326">
    <property type="entry name" value="PurM N-terminal domain-like"/>
    <property type="match status" value="1"/>
</dbReference>
<feature type="binding site" evidence="2">
    <location>
        <position position="210"/>
    </location>
    <ligand>
        <name>Mg(2+)</name>
        <dbReference type="ChEBI" id="CHEBI:18420"/>
        <label>5</label>
    </ligand>
</feature>
<dbReference type="Pfam" id="PF00586">
    <property type="entry name" value="AIRS"/>
    <property type="match status" value="1"/>
</dbReference>
<organism evidence="5 6">
    <name type="scientific">Mariprofundus micogutta</name>
    <dbReference type="NCBI Taxonomy" id="1921010"/>
    <lineage>
        <taxon>Bacteria</taxon>
        <taxon>Pseudomonadati</taxon>
        <taxon>Pseudomonadota</taxon>
        <taxon>Candidatius Mariprofundia</taxon>
        <taxon>Mariprofundales</taxon>
        <taxon>Mariprofundaceae</taxon>
        <taxon>Mariprofundus</taxon>
    </lineage>
</organism>
<dbReference type="GO" id="GO:0009229">
    <property type="term" value="P:thiamine diphosphate biosynthetic process"/>
    <property type="evidence" value="ECO:0007669"/>
    <property type="project" value="UniProtKB-UniRule"/>
</dbReference>
<comment type="function">
    <text evidence="2">Catalyzes the ATP-dependent phosphorylation of thiamine-monophosphate (TMP) to form thiamine-pyrophosphate (TPP), the active form of vitamin B1.</text>
</comment>
<feature type="binding site" evidence="2">
    <location>
        <position position="76"/>
    </location>
    <ligand>
        <name>Mg(2+)</name>
        <dbReference type="ChEBI" id="CHEBI:18420"/>
        <label>3</label>
    </ligand>
</feature>
<dbReference type="EC" id="2.7.4.16" evidence="2"/>
<dbReference type="GO" id="GO:0009228">
    <property type="term" value="P:thiamine biosynthetic process"/>
    <property type="evidence" value="ECO:0007669"/>
    <property type="project" value="UniProtKB-KW"/>
</dbReference>
<dbReference type="CDD" id="cd02194">
    <property type="entry name" value="ThiL"/>
    <property type="match status" value="1"/>
</dbReference>
<feature type="domain" description="PurM-like C-terminal" evidence="4">
    <location>
        <begin position="153"/>
        <end position="239"/>
    </location>
</feature>
<feature type="binding site" evidence="2">
    <location>
        <position position="46"/>
    </location>
    <ligand>
        <name>Mg(2+)</name>
        <dbReference type="ChEBI" id="CHEBI:18420"/>
        <label>4</label>
    </ligand>
</feature>
<dbReference type="InterPro" id="IPR010918">
    <property type="entry name" value="PurM-like_C_dom"/>
</dbReference>
<feature type="domain" description="PurM-like N-terminal" evidence="3">
    <location>
        <begin position="29"/>
        <end position="136"/>
    </location>
</feature>
<feature type="binding site" evidence="2">
    <location>
        <position position="259"/>
    </location>
    <ligand>
        <name>substrate</name>
    </ligand>
</feature>
<dbReference type="GO" id="GO:0000287">
    <property type="term" value="F:magnesium ion binding"/>
    <property type="evidence" value="ECO:0007669"/>
    <property type="project" value="UniProtKB-UniRule"/>
</dbReference>
<feature type="binding site" evidence="2">
    <location>
        <position position="146"/>
    </location>
    <ligand>
        <name>ATP</name>
        <dbReference type="ChEBI" id="CHEBI:30616"/>
    </ligand>
</feature>
<feature type="binding site" evidence="2">
    <location>
        <position position="48"/>
    </location>
    <ligand>
        <name>Mg(2+)</name>
        <dbReference type="ChEBI" id="CHEBI:18420"/>
        <label>1</label>
    </ligand>
</feature>
<feature type="binding site" evidence="2">
    <location>
        <position position="76"/>
    </location>
    <ligand>
        <name>Mg(2+)</name>
        <dbReference type="ChEBI" id="CHEBI:18420"/>
        <label>2</label>
    </ligand>
</feature>
<dbReference type="RefSeq" id="WP_072659634.1">
    <property type="nucleotide sequence ID" value="NZ_BDFD01000009.1"/>
</dbReference>